<dbReference type="SUPFAM" id="SSF81383">
    <property type="entry name" value="F-box domain"/>
    <property type="match status" value="1"/>
</dbReference>
<gene>
    <name evidence="1" type="ORF">SCHCODRAFT_108302</name>
</gene>
<reference evidence="1 2" key="1">
    <citation type="journal article" date="2010" name="Nat. Biotechnol.">
        <title>Genome sequence of the model mushroom Schizophyllum commune.</title>
        <authorList>
            <person name="Ohm R.A."/>
            <person name="de Jong J.F."/>
            <person name="Lugones L.G."/>
            <person name="Aerts A."/>
            <person name="Kothe E."/>
            <person name="Stajich J.E."/>
            <person name="de Vries R.P."/>
            <person name="Record E."/>
            <person name="Levasseur A."/>
            <person name="Baker S.E."/>
            <person name="Bartholomew K.A."/>
            <person name="Coutinho P.M."/>
            <person name="Erdmann S."/>
            <person name="Fowler T.J."/>
            <person name="Gathman A.C."/>
            <person name="Lombard V."/>
            <person name="Henrissat B."/>
            <person name="Knabe N."/>
            <person name="Kuees U."/>
            <person name="Lilly W.W."/>
            <person name="Lindquist E."/>
            <person name="Lucas S."/>
            <person name="Magnuson J.K."/>
            <person name="Piumi F."/>
            <person name="Raudaskoski M."/>
            <person name="Salamov A."/>
            <person name="Schmutz J."/>
            <person name="Schwarze F.W.M.R."/>
            <person name="vanKuyk P.A."/>
            <person name="Horton J.S."/>
            <person name="Grigoriev I.V."/>
            <person name="Woesten H.A.B."/>
        </authorList>
    </citation>
    <scope>NUCLEOTIDE SEQUENCE [LARGE SCALE GENOMIC DNA]</scope>
    <source>
        <strain evidence="2">H4-8 / FGSC 9210</strain>
    </source>
</reference>
<sequence>MTSPGLDACYVNRISVELLEAIFLYVSQSIFSMVTTRVCRYWREITLNSPRLWTEIRMEGRLTEGQVQLVRAALSRSLPYPLCIRITEDAFVQTSEDLQVWKEAFDHAGRWEEAELMLPRSAEMLVDIEEIDAPRLRALTLSVPDGEEVEDENADEDVNDLKGPPEWQFVAPALKQVKLSGSYFDYKARLPLPFEQLSDLRLQLAEDAGSVEEVIDILRPCSLLTHLALDILHWDDEAAPPTPLTLPALKTLDINNAGTEIGRYLKAPALRKVIFRMEGVDFGDPARYANTELDALLALAQKCTFTSLTLRIQALADDDSWDVLEEVLGEISEVTELEVWEGLGMENAVIRTSIMADVYRILAYNKPWPPALPSLTRLSTHSRIVDLFPTYFREVQGMVTSRRMPDAECSPLQYLEISQDPHPNFTWGVYSRGKNLMKEEYWFEEQPAGFKWMLKMREEGLEVKSDLLDRYIAYHDRADRS</sequence>
<dbReference type="EMBL" id="GL377305">
    <property type="protein sequence ID" value="EFI98535.1"/>
    <property type="molecule type" value="Genomic_DNA"/>
</dbReference>
<organism evidence="2">
    <name type="scientific">Schizophyllum commune (strain H4-8 / FGSC 9210)</name>
    <name type="common">Split gill fungus</name>
    <dbReference type="NCBI Taxonomy" id="578458"/>
    <lineage>
        <taxon>Eukaryota</taxon>
        <taxon>Fungi</taxon>
        <taxon>Dikarya</taxon>
        <taxon>Basidiomycota</taxon>
        <taxon>Agaricomycotina</taxon>
        <taxon>Agaricomycetes</taxon>
        <taxon>Agaricomycetidae</taxon>
        <taxon>Agaricales</taxon>
        <taxon>Schizophyllaceae</taxon>
        <taxon>Schizophyllum</taxon>
    </lineage>
</organism>
<dbReference type="KEGG" id="scm:SCHCO_02536603"/>
<dbReference type="InParanoid" id="D8Q1M5"/>
<dbReference type="GeneID" id="9590988"/>
<name>D8Q1M5_SCHCM</name>
<dbReference type="Gene3D" id="1.20.1280.50">
    <property type="match status" value="1"/>
</dbReference>
<dbReference type="OrthoDB" id="3251489at2759"/>
<dbReference type="VEuPathDB" id="FungiDB:SCHCODRAFT_02536603"/>
<dbReference type="RefSeq" id="XP_003033438.1">
    <property type="nucleotide sequence ID" value="XM_003033392.1"/>
</dbReference>
<dbReference type="AlphaFoldDB" id="D8Q1M5"/>
<evidence type="ECO:0000313" key="1">
    <source>
        <dbReference type="EMBL" id="EFI98535.1"/>
    </source>
</evidence>
<dbReference type="InterPro" id="IPR036047">
    <property type="entry name" value="F-box-like_dom_sf"/>
</dbReference>
<evidence type="ECO:0000313" key="2">
    <source>
        <dbReference type="Proteomes" id="UP000007431"/>
    </source>
</evidence>
<keyword evidence="2" id="KW-1185">Reference proteome</keyword>
<accession>D8Q1M5</accession>
<proteinExistence type="predicted"/>
<dbReference type="OMA" id="APKSVPY"/>
<feature type="non-terminal residue" evidence="1">
    <location>
        <position position="481"/>
    </location>
</feature>
<dbReference type="Proteomes" id="UP000007431">
    <property type="component" value="Unassembled WGS sequence"/>
</dbReference>
<protein>
    <submittedName>
        <fullName evidence="1">Uncharacterized protein</fullName>
    </submittedName>
</protein>
<dbReference type="HOGENOM" id="CLU_567608_0_0_1"/>